<evidence type="ECO:0000313" key="9">
    <source>
        <dbReference type="EMBL" id="CAD7087341.1"/>
    </source>
</evidence>
<dbReference type="PROSITE" id="PS50118">
    <property type="entry name" value="HMG_BOX_2"/>
    <property type="match status" value="1"/>
</dbReference>
<proteinExistence type="predicted"/>
<name>A0A7R8UUL5_HERIL</name>
<dbReference type="Proteomes" id="UP000594454">
    <property type="component" value="Chromosome 4"/>
</dbReference>
<feature type="region of interest" description="Disordered" evidence="7">
    <location>
        <begin position="790"/>
        <end position="827"/>
    </location>
</feature>
<feature type="compositionally biased region" description="Polar residues" evidence="7">
    <location>
        <begin position="455"/>
        <end position="464"/>
    </location>
</feature>
<accession>A0A7R8UUL5</accession>
<feature type="compositionally biased region" description="Low complexity" evidence="7">
    <location>
        <begin position="552"/>
        <end position="581"/>
    </location>
</feature>
<sequence>MISNMQHQQYESVAMDQLLPSQQAVVEKYVNNNNNNMNKNIHIMTSSILTSSFQSSDVIIFDPEEINDTNSSLNTKEIITVAASQPLYENSSIIPLITTTTTSSTLSNATSAVNHTNQNHSASRIFNGTQVPVRTVPSELVTGDGNVQNDNRSHEYALISTVCDRETIVVQDQVSSINKYHTIRPDDQRESPSDALRRIEDVHNYSKTSKTKMDESTNSSSPEDDDEDDVSDDMDDVFEPPNNKTIENYFKNHVANRNNCDTSASKQAPLNKQSQQQKSHHREIFNSFDEIISSTTPTISSPTATIAVSSSSKSDNMVSSTSPKSINSPTIPTTCADVPDDVEKGEHFDEINGSGGVNGDKTAPDHHARRPMNAFLIFCKRHRAIVRDKYKNLENRQITKILGEWWATLSDNEKACYTDLAKQYKDAFFKANPNFKWYKLPAPPLRTCTIRPGHQSPTSPNAPNYNYHASDVNGTNDDGMDRFNCDNGYVRKTSTSFLFNADNIFNDNSNNRNSSNNSNSVYNQRKLTNNVGVFKLADEAQMGSLSQLCGRDGSSSSSSSSPNANGSDNANSTNANDNNSGYTNDSQANALQNALGETSDFLSVAMGSCEAESDPYQNMRDHANRMETNQMLNGKRKASEEHITWNASKKPYSPTESNECRASRSCKGKRYQEFIISGQITSCAKKINPKPRTSATVTSLNGLYKRPEHLSEVGGNHTFSSYNQTSPQPNHIEIIIPDRLEANSPYGSQPQLDSPNSQKQFDASDFDLEEKIKALPAQCLESYLLRKRETKKKKKISSKRRPATSSSAKSYQVPQNRHQQCNQRPSSPKTIFEARERLQNAMVGSQKRKARKESITRRDVNTLNSSSAANSVFDAVGLVQLTSGTNGCDAKIKVELDPDNYVSSGQLVDGMMTIIKKEPENITTNTADSSTPTSDLLILAEVATNHIAE</sequence>
<evidence type="ECO:0000256" key="7">
    <source>
        <dbReference type="SAM" id="MobiDB-lite"/>
    </source>
</evidence>
<gene>
    <name evidence="9" type="ORF">HERILL_LOCUS10057</name>
</gene>
<dbReference type="InParanoid" id="A0A7R8UUL5"/>
<evidence type="ECO:0000256" key="5">
    <source>
        <dbReference type="ARBA" id="ARBA00023242"/>
    </source>
</evidence>
<dbReference type="GO" id="GO:0005634">
    <property type="term" value="C:nucleus"/>
    <property type="evidence" value="ECO:0007669"/>
    <property type="project" value="UniProtKB-UniRule"/>
</dbReference>
<feature type="region of interest" description="Disordered" evidence="7">
    <location>
        <begin position="180"/>
        <end position="244"/>
    </location>
</feature>
<dbReference type="InterPro" id="IPR036910">
    <property type="entry name" value="HMG_box_dom_sf"/>
</dbReference>
<evidence type="ECO:0000256" key="1">
    <source>
        <dbReference type="ARBA" id="ARBA00022553"/>
    </source>
</evidence>
<dbReference type="Pfam" id="PF00505">
    <property type="entry name" value="HMG_box"/>
    <property type="match status" value="1"/>
</dbReference>
<feature type="region of interest" description="Disordered" evidence="7">
    <location>
        <begin position="257"/>
        <end position="281"/>
    </location>
</feature>
<dbReference type="EMBL" id="LR899012">
    <property type="protein sequence ID" value="CAD7087341.1"/>
    <property type="molecule type" value="Genomic_DNA"/>
</dbReference>
<feature type="compositionally biased region" description="Polar residues" evidence="7">
    <location>
        <begin position="257"/>
        <end position="277"/>
    </location>
</feature>
<dbReference type="GO" id="GO:0000981">
    <property type="term" value="F:DNA-binding transcription factor activity, RNA polymerase II-specific"/>
    <property type="evidence" value="ECO:0007669"/>
    <property type="project" value="TreeGrafter"/>
</dbReference>
<keyword evidence="2" id="KW-0805">Transcription regulation</keyword>
<keyword evidence="10" id="KW-1185">Reference proteome</keyword>
<feature type="compositionally biased region" description="Acidic residues" evidence="7">
    <location>
        <begin position="222"/>
        <end position="238"/>
    </location>
</feature>
<organism evidence="9 10">
    <name type="scientific">Hermetia illucens</name>
    <name type="common">Black soldier fly</name>
    <dbReference type="NCBI Taxonomy" id="343691"/>
    <lineage>
        <taxon>Eukaryota</taxon>
        <taxon>Metazoa</taxon>
        <taxon>Ecdysozoa</taxon>
        <taxon>Arthropoda</taxon>
        <taxon>Hexapoda</taxon>
        <taxon>Insecta</taxon>
        <taxon>Pterygota</taxon>
        <taxon>Neoptera</taxon>
        <taxon>Endopterygota</taxon>
        <taxon>Diptera</taxon>
        <taxon>Brachycera</taxon>
        <taxon>Stratiomyomorpha</taxon>
        <taxon>Stratiomyidae</taxon>
        <taxon>Hermetiinae</taxon>
        <taxon>Hermetia</taxon>
    </lineage>
</organism>
<feature type="DNA-binding region" description="HMG box" evidence="6">
    <location>
        <begin position="368"/>
        <end position="436"/>
    </location>
</feature>
<protein>
    <recommendedName>
        <fullName evidence="8">HMG box domain-containing protein</fullName>
    </recommendedName>
</protein>
<keyword evidence="4" id="KW-0804">Transcription</keyword>
<feature type="region of interest" description="Disordered" evidence="7">
    <location>
        <begin position="452"/>
        <end position="471"/>
    </location>
</feature>
<dbReference type="CDD" id="cd21989">
    <property type="entry name" value="HMG-box_HBP2"/>
    <property type="match status" value="1"/>
</dbReference>
<dbReference type="InterPro" id="IPR009071">
    <property type="entry name" value="HMG_box_dom"/>
</dbReference>
<reference evidence="9 10" key="1">
    <citation type="submission" date="2020-11" db="EMBL/GenBank/DDBJ databases">
        <authorList>
            <person name="Wallbank WR R."/>
            <person name="Pardo Diaz C."/>
            <person name="Kozak K."/>
            <person name="Martin S."/>
            <person name="Jiggins C."/>
            <person name="Moest M."/>
            <person name="Warren A I."/>
            <person name="Generalovic N T."/>
            <person name="Byers J.R.P. K."/>
            <person name="Montejo-Kovacevich G."/>
            <person name="Yen C E."/>
        </authorList>
    </citation>
    <scope>NUCLEOTIDE SEQUENCE [LARGE SCALE GENOMIC DNA]</scope>
</reference>
<evidence type="ECO:0000256" key="2">
    <source>
        <dbReference type="ARBA" id="ARBA00023015"/>
    </source>
</evidence>
<dbReference type="InterPro" id="IPR052412">
    <property type="entry name" value="CC-Dev_Transcription_Reg"/>
</dbReference>
<keyword evidence="5 6" id="KW-0539">Nucleus</keyword>
<evidence type="ECO:0000256" key="4">
    <source>
        <dbReference type="ARBA" id="ARBA00023163"/>
    </source>
</evidence>
<feature type="compositionally biased region" description="Polar residues" evidence="7">
    <location>
        <begin position="323"/>
        <end position="333"/>
    </location>
</feature>
<keyword evidence="1" id="KW-0597">Phosphoprotein</keyword>
<feature type="domain" description="HMG box" evidence="8">
    <location>
        <begin position="368"/>
        <end position="436"/>
    </location>
</feature>
<feature type="compositionally biased region" description="Low complexity" evidence="7">
    <location>
        <begin position="310"/>
        <end position="322"/>
    </location>
</feature>
<dbReference type="AlphaFoldDB" id="A0A7R8UUL5"/>
<feature type="compositionally biased region" description="Basic and acidic residues" evidence="7">
    <location>
        <begin position="183"/>
        <end position="204"/>
    </location>
</feature>
<keyword evidence="3 6" id="KW-0238">DNA-binding</keyword>
<evidence type="ECO:0000256" key="3">
    <source>
        <dbReference type="ARBA" id="ARBA00023125"/>
    </source>
</evidence>
<dbReference type="FunCoup" id="A0A7R8UUL5">
    <property type="interactions" value="179"/>
</dbReference>
<dbReference type="Gene3D" id="1.10.30.10">
    <property type="entry name" value="High mobility group box domain"/>
    <property type="match status" value="1"/>
</dbReference>
<evidence type="ECO:0000259" key="8">
    <source>
        <dbReference type="PROSITE" id="PS50118"/>
    </source>
</evidence>
<feature type="region of interest" description="Disordered" evidence="7">
    <location>
        <begin position="546"/>
        <end position="586"/>
    </location>
</feature>
<dbReference type="GO" id="GO:0000977">
    <property type="term" value="F:RNA polymerase II transcription regulatory region sequence-specific DNA binding"/>
    <property type="evidence" value="ECO:0007669"/>
    <property type="project" value="TreeGrafter"/>
</dbReference>
<feature type="region of interest" description="Disordered" evidence="7">
    <location>
        <begin position="310"/>
        <end position="366"/>
    </location>
</feature>
<dbReference type="InterPro" id="IPR049523">
    <property type="entry name" value="BBX_HMG-box"/>
</dbReference>
<evidence type="ECO:0000313" key="10">
    <source>
        <dbReference type="Proteomes" id="UP000594454"/>
    </source>
</evidence>
<dbReference type="SMART" id="SM00398">
    <property type="entry name" value="HMG"/>
    <property type="match status" value="1"/>
</dbReference>
<evidence type="ECO:0000256" key="6">
    <source>
        <dbReference type="PROSITE-ProRule" id="PRU00267"/>
    </source>
</evidence>
<dbReference type="PANTHER" id="PTHR13059:SF10">
    <property type="entry name" value="HMG BOX TRANSCRIPTION FACTOR BBX"/>
    <property type="match status" value="1"/>
</dbReference>
<feature type="compositionally biased region" description="Basic residues" evidence="7">
    <location>
        <begin position="790"/>
        <end position="802"/>
    </location>
</feature>
<dbReference type="OrthoDB" id="2377365at2759"/>
<feature type="compositionally biased region" description="Basic and acidic residues" evidence="7">
    <location>
        <begin position="341"/>
        <end position="350"/>
    </location>
</feature>
<dbReference type="PANTHER" id="PTHR13059">
    <property type="entry name" value="HMG-BOX TRANSCRIPTION FACTOR BBX"/>
    <property type="match status" value="1"/>
</dbReference>
<feature type="compositionally biased region" description="Polar residues" evidence="7">
    <location>
        <begin position="803"/>
        <end position="827"/>
    </location>
</feature>
<dbReference type="SUPFAM" id="SSF47095">
    <property type="entry name" value="HMG-box"/>
    <property type="match status" value="1"/>
</dbReference>